<protein>
    <submittedName>
        <fullName evidence="2">Uncharacterized protein</fullName>
    </submittedName>
</protein>
<organism evidence="2 3">
    <name type="scientific">Pontibacter locisalis</name>
    <dbReference type="NCBI Taxonomy" id="1719035"/>
    <lineage>
        <taxon>Bacteria</taxon>
        <taxon>Pseudomonadati</taxon>
        <taxon>Bacteroidota</taxon>
        <taxon>Cytophagia</taxon>
        <taxon>Cytophagales</taxon>
        <taxon>Hymenobacteraceae</taxon>
        <taxon>Pontibacter</taxon>
    </lineage>
</organism>
<reference evidence="3" key="1">
    <citation type="journal article" date="2019" name="Int. J. Syst. Evol. Microbiol.">
        <title>The Global Catalogue of Microorganisms (GCM) 10K type strain sequencing project: providing services to taxonomists for standard genome sequencing and annotation.</title>
        <authorList>
            <consortium name="The Broad Institute Genomics Platform"/>
            <consortium name="The Broad Institute Genome Sequencing Center for Infectious Disease"/>
            <person name="Wu L."/>
            <person name="Ma J."/>
        </authorList>
    </citation>
    <scope>NUCLEOTIDE SEQUENCE [LARGE SCALE GENOMIC DNA]</scope>
    <source>
        <strain evidence="3">KCTC 42498</strain>
    </source>
</reference>
<evidence type="ECO:0000313" key="2">
    <source>
        <dbReference type="EMBL" id="MFD2512577.1"/>
    </source>
</evidence>
<name>A0ABW5IHV9_9BACT</name>
<dbReference type="Proteomes" id="UP001597544">
    <property type="component" value="Unassembled WGS sequence"/>
</dbReference>
<evidence type="ECO:0000256" key="1">
    <source>
        <dbReference type="SAM" id="MobiDB-lite"/>
    </source>
</evidence>
<evidence type="ECO:0000313" key="3">
    <source>
        <dbReference type="Proteomes" id="UP001597544"/>
    </source>
</evidence>
<dbReference type="EMBL" id="JBHULU010000002">
    <property type="protein sequence ID" value="MFD2512577.1"/>
    <property type="molecule type" value="Genomic_DNA"/>
</dbReference>
<dbReference type="RefSeq" id="WP_377502812.1">
    <property type="nucleotide sequence ID" value="NZ_JBHULU010000002.1"/>
</dbReference>
<sequence>MIRFLKHLFGLKGVTGNRTVVGSPESIDTRDLPYIQDSQKRLTALLELYNRYKTTPHAQKIYSVYEKTKRIHAYLIARNKAHELELFHLQHTDHFLNTFTIIINAHQHRNPQVSQYRQPRSWASSPPPPPPPSPRPATRPEVIGRTLVFGPFRSESKEVKAVQMQQSRETGQRIFVETKHAKTNIARLTVPEVAIDTYSKIVYLKEDVSDGLTTSEIGYTSTTEEKEAFVNYVAARLGIEEVSYVGNTMTSLHNHDSSNPAEMVPVIHWNGCPYALLLEEDRLFPVKTFGKSR</sequence>
<keyword evidence="3" id="KW-1185">Reference proteome</keyword>
<feature type="region of interest" description="Disordered" evidence="1">
    <location>
        <begin position="110"/>
        <end position="141"/>
    </location>
</feature>
<comment type="caution">
    <text evidence="2">The sequence shown here is derived from an EMBL/GenBank/DDBJ whole genome shotgun (WGS) entry which is preliminary data.</text>
</comment>
<feature type="compositionally biased region" description="Pro residues" evidence="1">
    <location>
        <begin position="125"/>
        <end position="137"/>
    </location>
</feature>
<proteinExistence type="predicted"/>
<gene>
    <name evidence="2" type="ORF">ACFSRY_01750</name>
</gene>
<accession>A0ABW5IHV9</accession>